<evidence type="ECO:0000313" key="3">
    <source>
        <dbReference type="WBParaSite" id="Hba_03562"/>
    </source>
</evidence>
<protein>
    <submittedName>
        <fullName evidence="3">G_PROTEIN_RECEP_F1_2 domain-containing protein</fullName>
    </submittedName>
</protein>
<dbReference type="WBParaSite" id="Hba_03562">
    <property type="protein sequence ID" value="Hba_03562"/>
    <property type="gene ID" value="Hba_03562"/>
</dbReference>
<name>A0A1I7WF11_HETBA</name>
<dbReference type="AlphaFoldDB" id="A0A1I7WF11"/>
<accession>A0A1I7WF11</accession>
<dbReference type="Proteomes" id="UP000095283">
    <property type="component" value="Unplaced"/>
</dbReference>
<evidence type="ECO:0000256" key="1">
    <source>
        <dbReference type="SAM" id="Phobius"/>
    </source>
</evidence>
<evidence type="ECO:0000313" key="2">
    <source>
        <dbReference type="Proteomes" id="UP000095283"/>
    </source>
</evidence>
<organism evidence="2 3">
    <name type="scientific">Heterorhabditis bacteriophora</name>
    <name type="common">Entomopathogenic nematode worm</name>
    <dbReference type="NCBI Taxonomy" id="37862"/>
    <lineage>
        <taxon>Eukaryota</taxon>
        <taxon>Metazoa</taxon>
        <taxon>Ecdysozoa</taxon>
        <taxon>Nematoda</taxon>
        <taxon>Chromadorea</taxon>
        <taxon>Rhabditida</taxon>
        <taxon>Rhabditina</taxon>
        <taxon>Rhabditomorpha</taxon>
        <taxon>Strongyloidea</taxon>
        <taxon>Heterorhabditidae</taxon>
        <taxon>Heterorhabditis</taxon>
    </lineage>
</organism>
<feature type="transmembrane region" description="Helical" evidence="1">
    <location>
        <begin position="45"/>
        <end position="65"/>
    </location>
</feature>
<feature type="transmembrane region" description="Helical" evidence="1">
    <location>
        <begin position="187"/>
        <end position="206"/>
    </location>
</feature>
<reference evidence="3" key="1">
    <citation type="submission" date="2016-11" db="UniProtKB">
        <authorList>
            <consortium name="WormBaseParasite"/>
        </authorList>
    </citation>
    <scope>IDENTIFICATION</scope>
</reference>
<feature type="transmembrane region" description="Helical" evidence="1">
    <location>
        <begin position="257"/>
        <end position="275"/>
    </location>
</feature>
<sequence>MHYLRPKHYVDHRCLRSRSPQHYLRRRKTDTEREWAAARLIFAPWAAYCSILSYSLHFSVYCLFICSPVRPLIITCYSSWLSFVSLIKVNFPHVSCARSLYKARIKRQTNVTNIRKHSLRTFVTIASSELLPGKIFMSSILENVFMFSIPIAVASTHLTYKRKCYWNVIYLRLATFVDLRSKQRGSFIPVLCIVLLIVFCPLFTLVNKYYNLSVGFSHLSLVKYHNESISSFSLSRGYPVELAFKQNFQIFNFNSNLNATLVMDIYISIMFRLAFKFKFKSENS</sequence>
<feature type="transmembrane region" description="Helical" evidence="1">
    <location>
        <begin position="72"/>
        <end position="91"/>
    </location>
</feature>
<keyword evidence="1" id="KW-0472">Membrane</keyword>
<keyword evidence="2" id="KW-1185">Reference proteome</keyword>
<proteinExistence type="predicted"/>
<keyword evidence="1" id="KW-1133">Transmembrane helix</keyword>
<keyword evidence="1" id="KW-0812">Transmembrane</keyword>